<evidence type="ECO:0000256" key="5">
    <source>
        <dbReference type="ARBA" id="ARBA00010617"/>
    </source>
</evidence>
<dbReference type="OrthoDB" id="6401205at2759"/>
<comment type="similarity">
    <text evidence="5">Belongs to the cytochrome P450 family.</text>
</comment>
<dbReference type="PANTHER" id="PTHR24300:SF403">
    <property type="entry name" value="CYTOCHROME P450 306A1"/>
    <property type="match status" value="1"/>
</dbReference>
<comment type="cofactor">
    <cofactor evidence="1 14">
        <name>heme</name>
        <dbReference type="ChEBI" id="CHEBI:30413"/>
    </cofactor>
</comment>
<dbReference type="EMBL" id="VIIS01000210">
    <property type="protein sequence ID" value="KAF0311855.1"/>
    <property type="molecule type" value="Genomic_DNA"/>
</dbReference>
<sequence>MVTAVRLGTYGELWRRAPGESRRPRASPAAADMLYVWVKAAVGVALTANFAAPLYAVASNRRLWDEPMAVLAANMSLTCMCFGISHTLVALYDLAQLKMYALCVVLQHSSFGFGIAFKVAQVCMAADQFVAIAYPLQHISLMARARRWLFAATWLTWAAQPSFGLFATAVGLPNHAESLHGKGNITAMYPECRWEPSFSRVYIMLVEVQMMSTSLVTLGLFIYTLFVGYRTKLRLGHALQQMGDRDVIPRSDINFLRNFKLFKKIALVLSLTVTLDIVTPIVRFYSRWYPMPKLSGFLLQLRVAGFIFEGWAYGLMNAKLRAAVVPQTAGVGRHQWETETVVTMLVLLLVLVVLAVAVGVRIFTERWKNYPPGPFSIPFLGSLQQGRIVNTLPYEEFKKWGNQYGNLIFFKIFMDQPLVIVRGYDLISEASSSRALTGVGSPLTFREHGLFRRRGLIFTDGETWHEMRRFTVRTLHGQGFGRKQRTDNLNDELADVLQQMEAAADEGREVNARHLFTLAATNSLMQLVLGQKLARDGQLQHLIQVVDRNMNTLSPSFIHLELFPWLSYVAPELSGYRQFRQDVRELVDQFRPMVDRQKAVPDDPVGDAPPLHLLEAFVRQQRLDSKGDLYCDENLLVLLKDLFIAGMETTNTEMEWVLLLLAMHRDVQERAAEEVDRVIGPERRPAIDDMPAMTYLGAVLEEVLRFAQPVPVTQHNTTLGATQLGGYHIPANCRVMFDWRSVTHDPEFWGDPDTFRPERFLVPDASRLRKRVLAFGLGQRHCIGEAHARQSVFLFTAGLLQRFTMRLSPGQRGGLDHPEPNLIMRPRDFRLTVERRQTPGRD</sequence>
<dbReference type="Pfam" id="PF00067">
    <property type="entry name" value="p450"/>
    <property type="match status" value="1"/>
</dbReference>
<evidence type="ECO:0000256" key="11">
    <source>
        <dbReference type="ARBA" id="ARBA00023004"/>
    </source>
</evidence>
<dbReference type="PRINTS" id="PR00385">
    <property type="entry name" value="P450"/>
</dbReference>
<evidence type="ECO:0000256" key="12">
    <source>
        <dbReference type="ARBA" id="ARBA00023033"/>
    </source>
</evidence>
<feature type="transmembrane region" description="Helical" evidence="15">
    <location>
        <begin position="297"/>
        <end position="316"/>
    </location>
</feature>
<evidence type="ECO:0000256" key="14">
    <source>
        <dbReference type="PIRSR" id="PIRSR602401-1"/>
    </source>
</evidence>
<feature type="transmembrane region" description="Helical" evidence="15">
    <location>
        <begin position="341"/>
        <end position="363"/>
    </location>
</feature>
<dbReference type="AlphaFoldDB" id="A0A6A4WY70"/>
<dbReference type="GO" id="GO:0020037">
    <property type="term" value="F:heme binding"/>
    <property type="evidence" value="ECO:0007669"/>
    <property type="project" value="InterPro"/>
</dbReference>
<keyword evidence="7 14" id="KW-0479">Metal-binding</keyword>
<feature type="transmembrane region" description="Helical" evidence="15">
    <location>
        <begin position="34"/>
        <end position="57"/>
    </location>
</feature>
<evidence type="ECO:0000313" key="17">
    <source>
        <dbReference type="Proteomes" id="UP000440578"/>
    </source>
</evidence>
<feature type="transmembrane region" description="Helical" evidence="15">
    <location>
        <begin position="69"/>
        <end position="91"/>
    </location>
</feature>
<evidence type="ECO:0000256" key="9">
    <source>
        <dbReference type="ARBA" id="ARBA00022848"/>
    </source>
</evidence>
<comment type="subcellular location">
    <subcellularLocation>
        <location evidence="4">Endoplasmic reticulum membrane</location>
        <topology evidence="4">Peripheral membrane protein</topology>
    </subcellularLocation>
    <subcellularLocation>
        <location evidence="3">Microsome membrane</location>
        <topology evidence="3">Peripheral membrane protein</topology>
    </subcellularLocation>
</comment>
<keyword evidence="17" id="KW-1185">Reference proteome</keyword>
<dbReference type="PROSITE" id="PS00086">
    <property type="entry name" value="CYTOCHROME_P450"/>
    <property type="match status" value="1"/>
</dbReference>
<evidence type="ECO:0000256" key="15">
    <source>
        <dbReference type="SAM" id="Phobius"/>
    </source>
</evidence>
<dbReference type="SUPFAM" id="SSF81321">
    <property type="entry name" value="Family A G protein-coupled receptor-like"/>
    <property type="match status" value="1"/>
</dbReference>
<evidence type="ECO:0000256" key="1">
    <source>
        <dbReference type="ARBA" id="ARBA00001971"/>
    </source>
</evidence>
<keyword evidence="6 14" id="KW-0349">Heme</keyword>
<keyword evidence="11 14" id="KW-0408">Iron</keyword>
<dbReference type="Gene3D" id="1.10.630.10">
    <property type="entry name" value="Cytochrome P450"/>
    <property type="match status" value="1"/>
</dbReference>
<dbReference type="FunFam" id="1.10.630.10:FF:000238">
    <property type="entry name" value="Cytochrome P450 2A6"/>
    <property type="match status" value="1"/>
</dbReference>
<evidence type="ECO:0000256" key="8">
    <source>
        <dbReference type="ARBA" id="ARBA00022824"/>
    </source>
</evidence>
<dbReference type="GO" id="GO:0006082">
    <property type="term" value="P:organic acid metabolic process"/>
    <property type="evidence" value="ECO:0007669"/>
    <property type="project" value="TreeGrafter"/>
</dbReference>
<proteinExistence type="inferred from homology"/>
<protein>
    <submittedName>
        <fullName evidence="16">Cytochrome P450 2J6</fullName>
    </submittedName>
</protein>
<feature type="binding site" description="axial binding residue" evidence="14">
    <location>
        <position position="782"/>
    </location>
    <ligand>
        <name>heme</name>
        <dbReference type="ChEBI" id="CHEBI:30413"/>
    </ligand>
    <ligandPart>
        <name>Fe</name>
        <dbReference type="ChEBI" id="CHEBI:18248"/>
    </ligandPart>
</feature>
<evidence type="ECO:0000256" key="10">
    <source>
        <dbReference type="ARBA" id="ARBA00023002"/>
    </source>
</evidence>
<evidence type="ECO:0000256" key="2">
    <source>
        <dbReference type="ARBA" id="ARBA00003690"/>
    </source>
</evidence>
<dbReference type="SUPFAM" id="SSF48264">
    <property type="entry name" value="Cytochrome P450"/>
    <property type="match status" value="1"/>
</dbReference>
<dbReference type="InterPro" id="IPR001128">
    <property type="entry name" value="Cyt_P450"/>
</dbReference>
<dbReference type="GO" id="GO:0006805">
    <property type="term" value="P:xenobiotic metabolic process"/>
    <property type="evidence" value="ECO:0007669"/>
    <property type="project" value="TreeGrafter"/>
</dbReference>
<dbReference type="InterPro" id="IPR002401">
    <property type="entry name" value="Cyt_P450_E_grp-I"/>
</dbReference>
<dbReference type="PRINTS" id="PR00463">
    <property type="entry name" value="EP450I"/>
</dbReference>
<dbReference type="InterPro" id="IPR050182">
    <property type="entry name" value="Cytochrome_P450_fam2"/>
</dbReference>
<keyword evidence="15" id="KW-1133">Transmembrane helix</keyword>
<dbReference type="InterPro" id="IPR017972">
    <property type="entry name" value="Cyt_P450_CS"/>
</dbReference>
<keyword evidence="12" id="KW-0503">Monooxygenase</keyword>
<feature type="transmembrane region" description="Helical" evidence="15">
    <location>
        <begin position="201"/>
        <end position="226"/>
    </location>
</feature>
<feature type="transmembrane region" description="Helical" evidence="15">
    <location>
        <begin position="148"/>
        <end position="172"/>
    </location>
</feature>
<keyword evidence="15" id="KW-0812">Transmembrane</keyword>
<dbReference type="GO" id="GO:0016712">
    <property type="term" value="F:oxidoreductase activity, acting on paired donors, with incorporation or reduction of molecular oxygen, reduced flavin or flavoprotein as one donor, and incorporation of one atom of oxygen"/>
    <property type="evidence" value="ECO:0007669"/>
    <property type="project" value="TreeGrafter"/>
</dbReference>
<evidence type="ECO:0000256" key="13">
    <source>
        <dbReference type="ARBA" id="ARBA00023136"/>
    </source>
</evidence>
<comment type="function">
    <text evidence="2">May be involved in the metabolism of insect hormones and in the breakdown of synthetic insecticides.</text>
</comment>
<organism evidence="16 17">
    <name type="scientific">Amphibalanus amphitrite</name>
    <name type="common">Striped barnacle</name>
    <name type="synonym">Balanus amphitrite</name>
    <dbReference type="NCBI Taxonomy" id="1232801"/>
    <lineage>
        <taxon>Eukaryota</taxon>
        <taxon>Metazoa</taxon>
        <taxon>Ecdysozoa</taxon>
        <taxon>Arthropoda</taxon>
        <taxon>Crustacea</taxon>
        <taxon>Multicrustacea</taxon>
        <taxon>Cirripedia</taxon>
        <taxon>Thoracica</taxon>
        <taxon>Thoracicalcarea</taxon>
        <taxon>Balanomorpha</taxon>
        <taxon>Balanoidea</taxon>
        <taxon>Balanidae</taxon>
        <taxon>Amphibalaninae</taxon>
        <taxon>Amphibalanus</taxon>
    </lineage>
</organism>
<comment type="caution">
    <text evidence="16">The sequence shown here is derived from an EMBL/GenBank/DDBJ whole genome shotgun (WGS) entry which is preliminary data.</text>
</comment>
<dbReference type="GO" id="GO:0008395">
    <property type="term" value="F:steroid hydroxylase activity"/>
    <property type="evidence" value="ECO:0007669"/>
    <property type="project" value="TreeGrafter"/>
</dbReference>
<accession>A0A6A4WY70</accession>
<gene>
    <name evidence="16" type="primary">Cyp2j6_4</name>
    <name evidence="16" type="ORF">FJT64_017353</name>
</gene>
<dbReference type="Proteomes" id="UP000440578">
    <property type="component" value="Unassembled WGS sequence"/>
</dbReference>
<name>A0A6A4WY70_AMPAM</name>
<keyword evidence="8" id="KW-0256">Endoplasmic reticulum</keyword>
<evidence type="ECO:0000256" key="6">
    <source>
        <dbReference type="ARBA" id="ARBA00022617"/>
    </source>
</evidence>
<keyword evidence="9" id="KW-0492">Microsome</keyword>
<dbReference type="Gene3D" id="1.20.1070.10">
    <property type="entry name" value="Rhodopsin 7-helix transmembrane proteins"/>
    <property type="match status" value="1"/>
</dbReference>
<dbReference type="GO" id="GO:0005506">
    <property type="term" value="F:iron ion binding"/>
    <property type="evidence" value="ECO:0007669"/>
    <property type="project" value="InterPro"/>
</dbReference>
<keyword evidence="13 15" id="KW-0472">Membrane</keyword>
<dbReference type="GO" id="GO:0005789">
    <property type="term" value="C:endoplasmic reticulum membrane"/>
    <property type="evidence" value="ECO:0007669"/>
    <property type="project" value="UniProtKB-SubCell"/>
</dbReference>
<evidence type="ECO:0000256" key="3">
    <source>
        <dbReference type="ARBA" id="ARBA00004174"/>
    </source>
</evidence>
<feature type="transmembrane region" description="Helical" evidence="15">
    <location>
        <begin position="265"/>
        <end position="285"/>
    </location>
</feature>
<dbReference type="InterPro" id="IPR036396">
    <property type="entry name" value="Cyt_P450_sf"/>
</dbReference>
<dbReference type="PANTHER" id="PTHR24300">
    <property type="entry name" value="CYTOCHROME P450 508A4-RELATED"/>
    <property type="match status" value="1"/>
</dbReference>
<evidence type="ECO:0000313" key="16">
    <source>
        <dbReference type="EMBL" id="KAF0311855.1"/>
    </source>
</evidence>
<evidence type="ECO:0000256" key="7">
    <source>
        <dbReference type="ARBA" id="ARBA00022723"/>
    </source>
</evidence>
<dbReference type="CDD" id="cd00637">
    <property type="entry name" value="7tm_classA_rhodopsin-like"/>
    <property type="match status" value="1"/>
</dbReference>
<reference evidence="16 17" key="1">
    <citation type="submission" date="2019-07" db="EMBL/GenBank/DDBJ databases">
        <title>Draft genome assembly of a fouling barnacle, Amphibalanus amphitrite (Darwin, 1854): The first reference genome for Thecostraca.</title>
        <authorList>
            <person name="Kim W."/>
        </authorList>
    </citation>
    <scope>NUCLEOTIDE SEQUENCE [LARGE SCALE GENOMIC DNA]</scope>
    <source>
        <strain evidence="16">SNU_AA5</strain>
        <tissue evidence="16">Soma without cirri and trophi</tissue>
    </source>
</reference>
<keyword evidence="10" id="KW-0560">Oxidoreductase</keyword>
<evidence type="ECO:0000256" key="4">
    <source>
        <dbReference type="ARBA" id="ARBA00004406"/>
    </source>
</evidence>